<dbReference type="GO" id="GO:0009244">
    <property type="term" value="P:lipopolysaccharide core region biosynthetic process"/>
    <property type="evidence" value="ECO:0007669"/>
    <property type="project" value="TreeGrafter"/>
</dbReference>
<dbReference type="InterPro" id="IPR002201">
    <property type="entry name" value="Glyco_trans_9"/>
</dbReference>
<keyword evidence="3" id="KW-0812">Transmembrane</keyword>
<dbReference type="EMBL" id="JACIBY010000008">
    <property type="protein sequence ID" value="MBB3839826.1"/>
    <property type="molecule type" value="Genomic_DNA"/>
</dbReference>
<dbReference type="Pfam" id="PF01075">
    <property type="entry name" value="Glyco_transf_9"/>
    <property type="match status" value="1"/>
</dbReference>
<evidence type="ECO:0000256" key="3">
    <source>
        <dbReference type="SAM" id="Phobius"/>
    </source>
</evidence>
<reference evidence="4 5" key="1">
    <citation type="submission" date="2020-08" db="EMBL/GenBank/DDBJ databases">
        <title>Genomic Encyclopedia of Type Strains, Phase IV (KMG-IV): sequencing the most valuable type-strain genomes for metagenomic binning, comparative biology and taxonomic classification.</title>
        <authorList>
            <person name="Goeker M."/>
        </authorList>
    </citation>
    <scope>NUCLEOTIDE SEQUENCE [LARGE SCALE GENOMIC DNA]</scope>
    <source>
        <strain evidence="4 5">DSM 17976</strain>
    </source>
</reference>
<protein>
    <submittedName>
        <fullName evidence="4">Heptosyltransferase-3</fullName>
        <ecNumber evidence="4">2.4.-.-</ecNumber>
    </submittedName>
</protein>
<keyword evidence="5" id="KW-1185">Reference proteome</keyword>
<dbReference type="CDD" id="cd03789">
    <property type="entry name" value="GT9_LPS_heptosyltransferase"/>
    <property type="match status" value="1"/>
</dbReference>
<dbReference type="SUPFAM" id="SSF53756">
    <property type="entry name" value="UDP-Glycosyltransferase/glycogen phosphorylase"/>
    <property type="match status" value="1"/>
</dbReference>
<keyword evidence="3" id="KW-1133">Transmembrane helix</keyword>
<keyword evidence="3" id="KW-0472">Membrane</keyword>
<dbReference type="AlphaFoldDB" id="A0A7W5ZMW4"/>
<dbReference type="InterPro" id="IPR051199">
    <property type="entry name" value="LPS_LOS_Heptosyltrfase"/>
</dbReference>
<evidence type="ECO:0000313" key="4">
    <source>
        <dbReference type="EMBL" id="MBB3839826.1"/>
    </source>
</evidence>
<evidence type="ECO:0000256" key="2">
    <source>
        <dbReference type="ARBA" id="ARBA00022679"/>
    </source>
</evidence>
<gene>
    <name evidence="4" type="ORF">FHS57_003837</name>
</gene>
<dbReference type="EC" id="2.4.-.-" evidence="4"/>
<dbReference type="Proteomes" id="UP000541352">
    <property type="component" value="Unassembled WGS sequence"/>
</dbReference>
<organism evidence="4 5">
    <name type="scientific">Runella defluvii</name>
    <dbReference type="NCBI Taxonomy" id="370973"/>
    <lineage>
        <taxon>Bacteria</taxon>
        <taxon>Pseudomonadati</taxon>
        <taxon>Bacteroidota</taxon>
        <taxon>Cytophagia</taxon>
        <taxon>Cytophagales</taxon>
        <taxon>Spirosomataceae</taxon>
        <taxon>Runella</taxon>
    </lineage>
</organism>
<feature type="transmembrane region" description="Helical" evidence="3">
    <location>
        <begin position="20"/>
        <end position="42"/>
    </location>
</feature>
<dbReference type="Gene3D" id="3.40.50.2000">
    <property type="entry name" value="Glycogen Phosphorylase B"/>
    <property type="match status" value="2"/>
</dbReference>
<sequence length="351" mass="40014">MSLSDFVTLWKHRYRKYTYIAQEYVLAFATIVRFLGLKLSFLGRKKLVAIIRTEHFGDIVAAEPLARQVREAHPNDYIVWVVKPAFKELVATHPVINEAWAQPTVLRRLLVFNSGVFDKVYNLEFWQSNLDTISGRVHKNEVAAAKDITVFNYFEKGNLLTIFQLCAELPVKDDVPQLYIPVADAQKIANLNLPQKLIVIHCSSNYPAKDWSVPNWEKLIYWLIEDLGYTVVEIGLKSKNSVRSAKYMDACGKYSLLQTAEIIRRAEYFIGIDSGPAHLANAVGTYGILLFGKLNNFDTYMPYSGDYQNGRNARLLWQTGKTCSALEYQWVRGQIEAILAKSYNAQLTVIS</sequence>
<dbReference type="PANTHER" id="PTHR30160">
    <property type="entry name" value="TETRAACYLDISACCHARIDE 4'-KINASE-RELATED"/>
    <property type="match status" value="1"/>
</dbReference>
<dbReference type="GO" id="GO:0005829">
    <property type="term" value="C:cytosol"/>
    <property type="evidence" value="ECO:0007669"/>
    <property type="project" value="TreeGrafter"/>
</dbReference>
<evidence type="ECO:0000256" key="1">
    <source>
        <dbReference type="ARBA" id="ARBA00022676"/>
    </source>
</evidence>
<keyword evidence="1 4" id="KW-0328">Glycosyltransferase</keyword>
<proteinExistence type="predicted"/>
<evidence type="ECO:0000313" key="5">
    <source>
        <dbReference type="Proteomes" id="UP000541352"/>
    </source>
</evidence>
<dbReference type="GO" id="GO:0008713">
    <property type="term" value="F:ADP-heptose-lipopolysaccharide heptosyltransferase activity"/>
    <property type="evidence" value="ECO:0007669"/>
    <property type="project" value="TreeGrafter"/>
</dbReference>
<keyword evidence="2 4" id="KW-0808">Transferase</keyword>
<accession>A0A7W5ZMW4</accession>
<name>A0A7W5ZMW4_9BACT</name>
<dbReference type="RefSeq" id="WP_183976405.1">
    <property type="nucleotide sequence ID" value="NZ_JACIBY010000008.1"/>
</dbReference>
<comment type="caution">
    <text evidence="4">The sequence shown here is derived from an EMBL/GenBank/DDBJ whole genome shotgun (WGS) entry which is preliminary data.</text>
</comment>
<dbReference type="PANTHER" id="PTHR30160:SF1">
    <property type="entry name" value="LIPOPOLYSACCHARIDE 1,2-N-ACETYLGLUCOSAMINETRANSFERASE-RELATED"/>
    <property type="match status" value="1"/>
</dbReference>